<reference evidence="2 3" key="1">
    <citation type="submission" date="2016-10" db="EMBL/GenBank/DDBJ databases">
        <authorList>
            <person name="de Groot N.N."/>
        </authorList>
    </citation>
    <scope>NUCLEOTIDE SEQUENCE [LARGE SCALE GENOMIC DNA]</scope>
    <source>
        <strain evidence="2 3">DSM 18610</strain>
    </source>
</reference>
<accession>A0A1H9VP71</accession>
<evidence type="ECO:0000313" key="3">
    <source>
        <dbReference type="Proteomes" id="UP000199572"/>
    </source>
</evidence>
<sequence>MIFTFLSSIRHYQISSNFAQLTLAIENQHPHKQTITIKTRNTPFQNDLSFTGKILLPTFVSSNPKGVFPVLSGPGKPDEICEHKNKYNLNTIMDIIEIILKCLIPTIIQGLFQLAMAKLKHCFPNLQPPSQSHLATQIKKPGVKKHRLSKSNTAKKKRCRKH</sequence>
<evidence type="ECO:0000313" key="2">
    <source>
        <dbReference type="EMBL" id="SES23359.1"/>
    </source>
</evidence>
<organism evidence="2 3">
    <name type="scientific">Pedobacter rhizosphaerae</name>
    <dbReference type="NCBI Taxonomy" id="390241"/>
    <lineage>
        <taxon>Bacteria</taxon>
        <taxon>Pseudomonadati</taxon>
        <taxon>Bacteroidota</taxon>
        <taxon>Sphingobacteriia</taxon>
        <taxon>Sphingobacteriales</taxon>
        <taxon>Sphingobacteriaceae</taxon>
        <taxon>Pedobacter</taxon>
    </lineage>
</organism>
<feature type="compositionally biased region" description="Basic residues" evidence="1">
    <location>
        <begin position="141"/>
        <end position="162"/>
    </location>
</feature>
<dbReference type="EMBL" id="FOGG01000046">
    <property type="protein sequence ID" value="SES23359.1"/>
    <property type="molecule type" value="Genomic_DNA"/>
</dbReference>
<dbReference type="RefSeq" id="WP_090889017.1">
    <property type="nucleotide sequence ID" value="NZ_FOGG01000046.1"/>
</dbReference>
<keyword evidence="3" id="KW-1185">Reference proteome</keyword>
<name>A0A1H9VP71_9SPHI</name>
<proteinExistence type="predicted"/>
<gene>
    <name evidence="2" type="ORF">SAMN04488023_14611</name>
</gene>
<dbReference type="AlphaFoldDB" id="A0A1H9VP71"/>
<feature type="region of interest" description="Disordered" evidence="1">
    <location>
        <begin position="137"/>
        <end position="162"/>
    </location>
</feature>
<evidence type="ECO:0000256" key="1">
    <source>
        <dbReference type="SAM" id="MobiDB-lite"/>
    </source>
</evidence>
<dbReference type="Proteomes" id="UP000199572">
    <property type="component" value="Unassembled WGS sequence"/>
</dbReference>
<protein>
    <submittedName>
        <fullName evidence="2">Uncharacterized protein</fullName>
    </submittedName>
</protein>